<accession>A0A5D3E3A6</accession>
<dbReference type="GO" id="GO:0003964">
    <property type="term" value="F:RNA-directed DNA polymerase activity"/>
    <property type="evidence" value="ECO:0007669"/>
    <property type="project" value="UniProtKB-KW"/>
</dbReference>
<feature type="domain" description="Reverse transcriptase" evidence="1">
    <location>
        <begin position="192"/>
        <end position="268"/>
    </location>
</feature>
<dbReference type="AlphaFoldDB" id="A0A5D3E3A6"/>
<dbReference type="Gene3D" id="3.10.10.10">
    <property type="entry name" value="HIV Type 1 Reverse Transcriptase, subunit A, domain 1"/>
    <property type="match status" value="1"/>
</dbReference>
<keyword evidence="2" id="KW-0808">Transferase</keyword>
<dbReference type="InterPro" id="IPR000477">
    <property type="entry name" value="RT_dom"/>
</dbReference>
<dbReference type="InterPro" id="IPR053134">
    <property type="entry name" value="RNA-dir_DNA_polymerase"/>
</dbReference>
<dbReference type="PANTHER" id="PTHR24559:SF444">
    <property type="entry name" value="REVERSE TRANSCRIPTASE DOMAIN-CONTAINING PROTEIN"/>
    <property type="match status" value="1"/>
</dbReference>
<comment type="caution">
    <text evidence="2">The sequence shown here is derived from an EMBL/GenBank/DDBJ whole genome shotgun (WGS) entry which is preliminary data.</text>
</comment>
<dbReference type="PANTHER" id="PTHR24559">
    <property type="entry name" value="TRANSPOSON TY3-I GAG-POL POLYPROTEIN"/>
    <property type="match status" value="1"/>
</dbReference>
<evidence type="ECO:0000313" key="3">
    <source>
        <dbReference type="Proteomes" id="UP000321947"/>
    </source>
</evidence>
<dbReference type="InterPro" id="IPR043128">
    <property type="entry name" value="Rev_trsase/Diguanyl_cyclase"/>
</dbReference>
<dbReference type="Pfam" id="PF00078">
    <property type="entry name" value="RVT_1"/>
    <property type="match status" value="1"/>
</dbReference>
<keyword evidence="2" id="KW-0695">RNA-directed DNA polymerase</keyword>
<dbReference type="SUPFAM" id="SSF56672">
    <property type="entry name" value="DNA/RNA polymerases"/>
    <property type="match status" value="1"/>
</dbReference>
<evidence type="ECO:0000313" key="2">
    <source>
        <dbReference type="EMBL" id="TYK30557.1"/>
    </source>
</evidence>
<proteinExistence type="predicted"/>
<protein>
    <submittedName>
        <fullName evidence="2">RNA-directed DNA polymerase-like protein</fullName>
    </submittedName>
</protein>
<dbReference type="InterPro" id="IPR043502">
    <property type="entry name" value="DNA/RNA_pol_sf"/>
</dbReference>
<dbReference type="Gene3D" id="3.30.70.270">
    <property type="match status" value="1"/>
</dbReference>
<dbReference type="Proteomes" id="UP000321947">
    <property type="component" value="Unassembled WGS sequence"/>
</dbReference>
<evidence type="ECO:0000259" key="1">
    <source>
        <dbReference type="Pfam" id="PF00078"/>
    </source>
</evidence>
<reference evidence="2 3" key="1">
    <citation type="submission" date="2019-08" db="EMBL/GenBank/DDBJ databases">
        <title>Draft genome sequences of two oriental melons (Cucumis melo L. var makuwa).</title>
        <authorList>
            <person name="Kwon S.-Y."/>
        </authorList>
    </citation>
    <scope>NUCLEOTIDE SEQUENCE [LARGE SCALE GENOMIC DNA]</scope>
    <source>
        <strain evidence="3">cv. Chang Bougi</strain>
        <tissue evidence="2">Leaf</tissue>
    </source>
</reference>
<organism evidence="2 3">
    <name type="scientific">Cucumis melo var. makuwa</name>
    <name type="common">Oriental melon</name>
    <dbReference type="NCBI Taxonomy" id="1194695"/>
    <lineage>
        <taxon>Eukaryota</taxon>
        <taxon>Viridiplantae</taxon>
        <taxon>Streptophyta</taxon>
        <taxon>Embryophyta</taxon>
        <taxon>Tracheophyta</taxon>
        <taxon>Spermatophyta</taxon>
        <taxon>Magnoliopsida</taxon>
        <taxon>eudicotyledons</taxon>
        <taxon>Gunneridae</taxon>
        <taxon>Pentapetalae</taxon>
        <taxon>rosids</taxon>
        <taxon>fabids</taxon>
        <taxon>Cucurbitales</taxon>
        <taxon>Cucurbitaceae</taxon>
        <taxon>Benincaseae</taxon>
        <taxon>Cucumis</taxon>
    </lineage>
</organism>
<keyword evidence="2" id="KW-0548">Nucleotidyltransferase</keyword>
<dbReference type="EMBL" id="SSTD01000499">
    <property type="protein sequence ID" value="TYK30557.1"/>
    <property type="molecule type" value="Genomic_DNA"/>
</dbReference>
<dbReference type="CDD" id="cd01647">
    <property type="entry name" value="RT_LTR"/>
    <property type="match status" value="1"/>
</dbReference>
<gene>
    <name evidence="2" type="ORF">E5676_scaffold924G00100</name>
</gene>
<sequence>MTVERYDAKFDMVSNFAPHVVRNEATKTDKFVSSLRLDLYGFVRAFWSTIYTDSLCLAVDISLHERADPSKAAGRRSTVDNLEEDFSFLVGKSFYHYSSEGQPSWYYGDKYAPNPGALHVCVVSLWVISFFHILSTSSAYLCRGRDTAPISGAPYRMAPTKLKELKKKDGSMRLCIDYRELDKVISYKEPLYRHYEFIVMSFGLTNAPAVFMDLMNRVFKDFLDTFVIVFIDEILVYSKKEAEHEEHLHQVLETLRANKLYAKFSKCEV</sequence>
<name>A0A5D3E3A6_CUCMM</name>